<name>A0ABV7AFV8_9RHOB</name>
<comment type="subunit">
    <text evidence="4 21">The main subunits of complex b-c1 are: cytochrome b, cytochrome c1 and the Rieske protein.</text>
</comment>
<evidence type="ECO:0000256" key="2">
    <source>
        <dbReference type="ARBA" id="ARBA00004162"/>
    </source>
</evidence>
<dbReference type="Pfam" id="PF00355">
    <property type="entry name" value="Rieske"/>
    <property type="match status" value="1"/>
</dbReference>
<evidence type="ECO:0000256" key="20">
    <source>
        <dbReference type="RuleBase" id="RU004494"/>
    </source>
</evidence>
<comment type="caution">
    <text evidence="23">The sequence shown here is derived from an EMBL/GenBank/DDBJ whole genome shotgun (WGS) entry which is preliminary data.</text>
</comment>
<protein>
    <recommendedName>
        <fullName evidence="6 20">Ubiquinol-cytochrome c reductase iron-sulfur subunit</fullName>
        <ecNumber evidence="5 20">7.1.1.8</ecNumber>
    </recommendedName>
</protein>
<feature type="domain" description="Rieske" evidence="22">
    <location>
        <begin position="82"/>
        <end position="182"/>
    </location>
</feature>
<keyword evidence="7 20" id="KW-0813">Transport</keyword>
<dbReference type="EC" id="7.1.1.8" evidence="5 20"/>
<keyword evidence="10" id="KW-0001">2Fe-2S</keyword>
<evidence type="ECO:0000256" key="1">
    <source>
        <dbReference type="ARBA" id="ARBA00002444"/>
    </source>
</evidence>
<comment type="miscellaneous">
    <text evidence="20">The Rieske protein is a high potential 2Fe-2S protein.</text>
</comment>
<organism evidence="23 24">
    <name type="scientific">Acidimangrovimonas pyrenivorans</name>
    <dbReference type="NCBI Taxonomy" id="2030798"/>
    <lineage>
        <taxon>Bacteria</taxon>
        <taxon>Pseudomonadati</taxon>
        <taxon>Pseudomonadota</taxon>
        <taxon>Alphaproteobacteria</taxon>
        <taxon>Rhodobacterales</taxon>
        <taxon>Paracoccaceae</taxon>
        <taxon>Acidimangrovimonas</taxon>
    </lineage>
</organism>
<dbReference type="PANTHER" id="PTHR10134">
    <property type="entry name" value="CYTOCHROME B-C1 COMPLEX SUBUNIT RIESKE, MITOCHONDRIAL"/>
    <property type="match status" value="1"/>
</dbReference>
<reference evidence="24" key="1">
    <citation type="journal article" date="2019" name="Int. J. Syst. Evol. Microbiol.">
        <title>The Global Catalogue of Microorganisms (GCM) 10K type strain sequencing project: providing services to taxonomists for standard genome sequencing and annotation.</title>
        <authorList>
            <consortium name="The Broad Institute Genomics Platform"/>
            <consortium name="The Broad Institute Genome Sequencing Center for Infectious Disease"/>
            <person name="Wu L."/>
            <person name="Ma J."/>
        </authorList>
    </citation>
    <scope>NUCLEOTIDE SEQUENCE [LARGE SCALE GENOMIC DNA]</scope>
    <source>
        <strain evidence="24">KCTC 62192</strain>
    </source>
</reference>
<evidence type="ECO:0000256" key="15">
    <source>
        <dbReference type="ARBA" id="ARBA00023004"/>
    </source>
</evidence>
<dbReference type="PROSITE" id="PS51318">
    <property type="entry name" value="TAT"/>
    <property type="match status" value="1"/>
</dbReference>
<dbReference type="InterPro" id="IPR019546">
    <property type="entry name" value="TAT_signal_bac_arc"/>
</dbReference>
<dbReference type="NCBIfam" id="TIGR01409">
    <property type="entry name" value="TAT_signal_seq"/>
    <property type="match status" value="1"/>
</dbReference>
<keyword evidence="18" id="KW-1015">Disulfide bond</keyword>
<evidence type="ECO:0000256" key="13">
    <source>
        <dbReference type="ARBA" id="ARBA00022982"/>
    </source>
</evidence>
<evidence type="ECO:0000256" key="21">
    <source>
        <dbReference type="RuleBase" id="RU004497"/>
    </source>
</evidence>
<keyword evidence="16" id="KW-0411">Iron-sulfur</keyword>
<keyword evidence="15" id="KW-0408">Iron</keyword>
<sequence>MAPSDSASKPPTPNKGRRDFLYYATGGVGAVATGAAIWPLINSMNPSADVTALSVVQVDLSGIELGSRITLKWHGKPIFIDHRTKKRIEEARRDDHNPDLVDPATDAQRAQRPEWLVQIGICTHLGCIPLGQKPTDPRGKWDGWFCPCHGSQYDTAGRIRAGPAPRNLDLPPYTYESDTLLRIG</sequence>
<dbReference type="InterPro" id="IPR036922">
    <property type="entry name" value="Rieske_2Fe-2S_sf"/>
</dbReference>
<keyword evidence="13 20" id="KW-0249">Electron transport</keyword>
<evidence type="ECO:0000256" key="8">
    <source>
        <dbReference type="ARBA" id="ARBA00022475"/>
    </source>
</evidence>
<comment type="subcellular location">
    <subcellularLocation>
        <location evidence="2">Cell membrane</location>
        <topology evidence="2">Single-pass membrane protein</topology>
    </subcellularLocation>
</comment>
<evidence type="ECO:0000256" key="17">
    <source>
        <dbReference type="ARBA" id="ARBA00023136"/>
    </source>
</evidence>
<keyword evidence="8" id="KW-1003">Cell membrane</keyword>
<evidence type="ECO:0000256" key="18">
    <source>
        <dbReference type="ARBA" id="ARBA00023157"/>
    </source>
</evidence>
<comment type="similarity">
    <text evidence="3">Belongs to the Rieske iron-sulfur protein family.</text>
</comment>
<keyword evidence="14 20" id="KW-1133">Transmembrane helix</keyword>
<dbReference type="Gene3D" id="2.102.10.10">
    <property type="entry name" value="Rieske [2Fe-2S] iron-sulphur domain"/>
    <property type="match status" value="1"/>
</dbReference>
<dbReference type="PRINTS" id="PR00162">
    <property type="entry name" value="RIESKE"/>
</dbReference>
<gene>
    <name evidence="23" type="primary">petA</name>
    <name evidence="23" type="ORF">ACFOES_08280</name>
</gene>
<dbReference type="EMBL" id="JBHRSK010000004">
    <property type="protein sequence ID" value="MFC2968087.1"/>
    <property type="molecule type" value="Genomic_DNA"/>
</dbReference>
<evidence type="ECO:0000256" key="11">
    <source>
        <dbReference type="ARBA" id="ARBA00022723"/>
    </source>
</evidence>
<dbReference type="PROSITE" id="PS51296">
    <property type="entry name" value="RIESKE"/>
    <property type="match status" value="1"/>
</dbReference>
<dbReference type="CDD" id="cd03470">
    <property type="entry name" value="Rieske_cytochrome_bc1"/>
    <property type="match status" value="1"/>
</dbReference>
<keyword evidence="9 20" id="KW-0812">Transmembrane</keyword>
<dbReference type="InterPro" id="IPR006317">
    <property type="entry name" value="Ubiquinol_cyt_c_Rdtase_Fe-S-su"/>
</dbReference>
<comment type="function">
    <text evidence="1">Component of the ubiquinol-cytochrome c reductase complex (complex III or cytochrome b-c1 complex), which is a respiratory chain that generates an electrochemical potential coupled to ATP synthesis.</text>
</comment>
<evidence type="ECO:0000256" key="16">
    <source>
        <dbReference type="ARBA" id="ARBA00023014"/>
    </source>
</evidence>
<proteinExistence type="inferred from homology"/>
<dbReference type="Gene3D" id="1.20.5.510">
    <property type="entry name" value="Single helix bin"/>
    <property type="match status" value="1"/>
</dbReference>
<keyword evidence="11" id="KW-0479">Metal-binding</keyword>
<dbReference type="InterPro" id="IPR019470">
    <property type="entry name" value="Ubiq_cytC_Rdtase_Fe-S_su_TAT"/>
</dbReference>
<evidence type="ECO:0000256" key="5">
    <source>
        <dbReference type="ARBA" id="ARBA00012951"/>
    </source>
</evidence>
<evidence type="ECO:0000256" key="3">
    <source>
        <dbReference type="ARBA" id="ARBA00010651"/>
    </source>
</evidence>
<keyword evidence="12" id="KW-1278">Translocase</keyword>
<dbReference type="InterPro" id="IPR006311">
    <property type="entry name" value="TAT_signal"/>
</dbReference>
<keyword evidence="24" id="KW-1185">Reference proteome</keyword>
<evidence type="ECO:0000256" key="19">
    <source>
        <dbReference type="ARBA" id="ARBA00029351"/>
    </source>
</evidence>
<comment type="cofactor">
    <cofactor evidence="20">
        <name>[2Fe-2S] cluster</name>
        <dbReference type="ChEBI" id="CHEBI:190135"/>
    </cofactor>
    <text evidence="20">Binds 1 [2Fe-2S] cluster per subunit.</text>
</comment>
<evidence type="ECO:0000256" key="14">
    <source>
        <dbReference type="ARBA" id="ARBA00022989"/>
    </source>
</evidence>
<evidence type="ECO:0000256" key="4">
    <source>
        <dbReference type="ARBA" id="ARBA00011649"/>
    </source>
</evidence>
<evidence type="ECO:0000313" key="24">
    <source>
        <dbReference type="Proteomes" id="UP001595443"/>
    </source>
</evidence>
<dbReference type="RefSeq" id="WP_377832762.1">
    <property type="nucleotide sequence ID" value="NZ_JBHRSK010000004.1"/>
</dbReference>
<dbReference type="Proteomes" id="UP001595443">
    <property type="component" value="Unassembled WGS sequence"/>
</dbReference>
<feature type="transmembrane region" description="Helical" evidence="20">
    <location>
        <begin position="20"/>
        <end position="41"/>
    </location>
</feature>
<evidence type="ECO:0000259" key="22">
    <source>
        <dbReference type="PROSITE" id="PS51296"/>
    </source>
</evidence>
<evidence type="ECO:0000256" key="6">
    <source>
        <dbReference type="ARBA" id="ARBA00019816"/>
    </source>
</evidence>
<dbReference type="InterPro" id="IPR017941">
    <property type="entry name" value="Rieske_2Fe-2S"/>
</dbReference>
<dbReference type="Pfam" id="PF10399">
    <property type="entry name" value="UCR_Fe-S_N"/>
    <property type="match status" value="1"/>
</dbReference>
<evidence type="ECO:0000256" key="10">
    <source>
        <dbReference type="ARBA" id="ARBA00022714"/>
    </source>
</evidence>
<dbReference type="InterPro" id="IPR005805">
    <property type="entry name" value="Rieske_Fe-S_prot_C"/>
</dbReference>
<dbReference type="NCBIfam" id="TIGR01416">
    <property type="entry name" value="Rieske_proteo"/>
    <property type="match status" value="1"/>
</dbReference>
<evidence type="ECO:0000313" key="23">
    <source>
        <dbReference type="EMBL" id="MFC2968087.1"/>
    </source>
</evidence>
<accession>A0ABV7AFV8</accession>
<evidence type="ECO:0000256" key="7">
    <source>
        <dbReference type="ARBA" id="ARBA00022448"/>
    </source>
</evidence>
<dbReference type="SUPFAM" id="SSF50022">
    <property type="entry name" value="ISP domain"/>
    <property type="match status" value="1"/>
</dbReference>
<evidence type="ECO:0000256" key="9">
    <source>
        <dbReference type="ARBA" id="ARBA00022692"/>
    </source>
</evidence>
<evidence type="ECO:0000256" key="12">
    <source>
        <dbReference type="ARBA" id="ARBA00022967"/>
    </source>
</evidence>
<keyword evidence="17 20" id="KW-0472">Membrane</keyword>
<dbReference type="InterPro" id="IPR014349">
    <property type="entry name" value="Rieske_Fe-S_prot"/>
</dbReference>
<comment type="catalytic activity">
    <reaction evidence="19 20">
        <text>a quinol + 2 Fe(III)-[cytochrome c](out) = a quinone + 2 Fe(II)-[cytochrome c](out) + 2 H(+)(out)</text>
        <dbReference type="Rhea" id="RHEA:11484"/>
        <dbReference type="Rhea" id="RHEA-COMP:10350"/>
        <dbReference type="Rhea" id="RHEA-COMP:14399"/>
        <dbReference type="ChEBI" id="CHEBI:15378"/>
        <dbReference type="ChEBI" id="CHEBI:24646"/>
        <dbReference type="ChEBI" id="CHEBI:29033"/>
        <dbReference type="ChEBI" id="CHEBI:29034"/>
        <dbReference type="ChEBI" id="CHEBI:132124"/>
        <dbReference type="EC" id="7.1.1.8"/>
    </reaction>
</comment>